<dbReference type="Pfam" id="PF00563">
    <property type="entry name" value="EAL"/>
    <property type="match status" value="1"/>
</dbReference>
<dbReference type="PANTHER" id="PTHR44757:SF4">
    <property type="entry name" value="DIGUANYLATE CYCLASE DGCE-RELATED"/>
    <property type="match status" value="1"/>
</dbReference>
<dbReference type="CDD" id="cd01949">
    <property type="entry name" value="GGDEF"/>
    <property type="match status" value="1"/>
</dbReference>
<evidence type="ECO:0000259" key="4">
    <source>
        <dbReference type="PROSITE" id="PS50887"/>
    </source>
</evidence>
<evidence type="ECO:0000313" key="5">
    <source>
        <dbReference type="EMBL" id="MEY6432087.1"/>
    </source>
</evidence>
<dbReference type="InterPro" id="IPR000160">
    <property type="entry name" value="GGDEF_dom"/>
</dbReference>
<reference evidence="5 6" key="1">
    <citation type="submission" date="2024-05" db="EMBL/GenBank/DDBJ databases">
        <title>Genome Sequence and Characterization of the New Strain Purple Sulfur Bacterium of Genus Thioalkalicoccus.</title>
        <authorList>
            <person name="Bryantseva I.A."/>
            <person name="Kyndt J.A."/>
            <person name="Imhoff J.F."/>
        </authorList>
    </citation>
    <scope>NUCLEOTIDE SEQUENCE [LARGE SCALE GENOMIC DNA]</scope>
    <source>
        <strain evidence="5 6">Um2</strain>
    </source>
</reference>
<keyword evidence="2" id="KW-1133">Transmembrane helix</keyword>
<dbReference type="SMART" id="SM00052">
    <property type="entry name" value="EAL"/>
    <property type="match status" value="1"/>
</dbReference>
<dbReference type="SMART" id="SM00267">
    <property type="entry name" value="GGDEF"/>
    <property type="match status" value="1"/>
</dbReference>
<dbReference type="Pfam" id="PF14827">
    <property type="entry name" value="dCache_3"/>
    <property type="match status" value="1"/>
</dbReference>
<dbReference type="InterPro" id="IPR043128">
    <property type="entry name" value="Rev_trsase/Diguanyl_cyclase"/>
</dbReference>
<keyword evidence="1" id="KW-0175">Coiled coil</keyword>
<dbReference type="PANTHER" id="PTHR44757">
    <property type="entry name" value="DIGUANYLATE CYCLASE DGCP"/>
    <property type="match status" value="1"/>
</dbReference>
<dbReference type="EMBL" id="JBDKXB010000006">
    <property type="protein sequence ID" value="MEY6432087.1"/>
    <property type="molecule type" value="Genomic_DNA"/>
</dbReference>
<proteinExistence type="predicted"/>
<comment type="caution">
    <text evidence="5">The sequence shown here is derived from an EMBL/GenBank/DDBJ whole genome shotgun (WGS) entry which is preliminary data.</text>
</comment>
<evidence type="ECO:0000259" key="3">
    <source>
        <dbReference type="PROSITE" id="PS50883"/>
    </source>
</evidence>
<sequence length="814" mass="89905">MDGPSPGPGSSRYLSLRWKSLIALSLALILVNASLALIANAQFARQFELQQGYVRDQQARQLRALVDERNLEMSKLASLVPLLGTDEVVTPDLLERIAQALDSHSALLDLEWDIRSVHWLLADGTETLGWPENAAALPAALIEDLRHNPEQALAALYCDPECRQYRATPLLVDGTFAGNLVLGRSVADALLTFQALTGAEVAMAWDDEHAAAHRAPTNDLVHPSFPAMTFPDQTLPVLQAAMPALTTNLGRQPMLVQHRNRWFEVFRVPSLAAGIDALVVNDVTAQRAAINAATLGSLLIGLLGLLLSGGLLLLIIKGPLYRLRDLATVVPLLAENRFEDLRNQLPQRHHYLKLGDEIDLMTETIGNLTDRMEELQSDRERAESRLVWLADHDPLTHLFNRRRFNKEFQRILDQARRFGHQGALLFIDLDQFKDVNDLSGHPIGDSLLQQVAAQLRLITETSDLLARLGGDEFALALPEATEADAVVSAESIQRAIRGISVQASNRRHQVSASIGICLFPTQGTEASQLMAYADLAMYQAKERGRGRWYLFSPHDLEQERLDARVLMRDQITRALQEDSFVLHAQPIIEIATGRVRYLETLLRMRGKTGEVASPSQFIPIAERDGLIHAIDRWVIDSALACLDREPDLRLSVNLSANALDDPSLLGFLQERLAGRGIAPERLMFELTETAAINSLAHAARLMQGMKALGCRFALDDFGSGYASYAYLRNLPVDVIKIDGAFIRDIATNPGDRILVKAITDMAHGLGKRVVAEFVENAAILEVLAELGVDDAQGYHLGKPQPFYPTQRVLNTVTG</sequence>
<keyword evidence="6" id="KW-1185">Reference proteome</keyword>
<organism evidence="5 6">
    <name type="scientific">Thioalkalicoccus limnaeus</name>
    <dbReference type="NCBI Taxonomy" id="120681"/>
    <lineage>
        <taxon>Bacteria</taxon>
        <taxon>Pseudomonadati</taxon>
        <taxon>Pseudomonadota</taxon>
        <taxon>Gammaproteobacteria</taxon>
        <taxon>Chromatiales</taxon>
        <taxon>Chromatiaceae</taxon>
        <taxon>Thioalkalicoccus</taxon>
    </lineage>
</organism>
<evidence type="ECO:0000256" key="1">
    <source>
        <dbReference type="SAM" id="Coils"/>
    </source>
</evidence>
<dbReference type="Proteomes" id="UP001564408">
    <property type="component" value="Unassembled WGS sequence"/>
</dbReference>
<dbReference type="InterPro" id="IPR001633">
    <property type="entry name" value="EAL_dom"/>
</dbReference>
<dbReference type="InterPro" id="IPR052155">
    <property type="entry name" value="Biofilm_reg_signaling"/>
</dbReference>
<dbReference type="SUPFAM" id="SSF141868">
    <property type="entry name" value="EAL domain-like"/>
    <property type="match status" value="1"/>
</dbReference>
<dbReference type="Gene3D" id="3.30.70.270">
    <property type="match status" value="1"/>
</dbReference>
<evidence type="ECO:0000256" key="2">
    <source>
        <dbReference type="SAM" id="Phobius"/>
    </source>
</evidence>
<dbReference type="CDD" id="cd01948">
    <property type="entry name" value="EAL"/>
    <property type="match status" value="1"/>
</dbReference>
<dbReference type="SUPFAM" id="SSF55073">
    <property type="entry name" value="Nucleotide cyclase"/>
    <property type="match status" value="1"/>
</dbReference>
<dbReference type="InterPro" id="IPR035919">
    <property type="entry name" value="EAL_sf"/>
</dbReference>
<dbReference type="Gene3D" id="3.20.20.450">
    <property type="entry name" value="EAL domain"/>
    <property type="match status" value="1"/>
</dbReference>
<feature type="domain" description="GGDEF" evidence="4">
    <location>
        <begin position="420"/>
        <end position="553"/>
    </location>
</feature>
<keyword evidence="2" id="KW-0472">Membrane</keyword>
<name>A0ABV4BFF9_9GAMM</name>
<protein>
    <submittedName>
        <fullName evidence="5">EAL domain-containing protein</fullName>
    </submittedName>
</protein>
<dbReference type="PROSITE" id="PS50883">
    <property type="entry name" value="EAL"/>
    <property type="match status" value="1"/>
</dbReference>
<feature type="coiled-coil region" evidence="1">
    <location>
        <begin position="358"/>
        <end position="385"/>
    </location>
</feature>
<dbReference type="NCBIfam" id="TIGR00254">
    <property type="entry name" value="GGDEF"/>
    <property type="match status" value="1"/>
</dbReference>
<gene>
    <name evidence="5" type="ORF">ABC977_06640</name>
</gene>
<feature type="domain" description="EAL" evidence="3">
    <location>
        <begin position="564"/>
        <end position="813"/>
    </location>
</feature>
<evidence type="ECO:0000313" key="6">
    <source>
        <dbReference type="Proteomes" id="UP001564408"/>
    </source>
</evidence>
<dbReference type="PROSITE" id="PS50887">
    <property type="entry name" value="GGDEF"/>
    <property type="match status" value="1"/>
</dbReference>
<dbReference type="Pfam" id="PF00990">
    <property type="entry name" value="GGDEF"/>
    <property type="match status" value="1"/>
</dbReference>
<keyword evidence="2" id="KW-0812">Transmembrane</keyword>
<accession>A0ABV4BFF9</accession>
<feature type="transmembrane region" description="Helical" evidence="2">
    <location>
        <begin position="295"/>
        <end position="316"/>
    </location>
</feature>
<dbReference type="RefSeq" id="WP_369666477.1">
    <property type="nucleotide sequence ID" value="NZ_JBDKXB010000006.1"/>
</dbReference>
<dbReference type="InterPro" id="IPR029787">
    <property type="entry name" value="Nucleotide_cyclase"/>
</dbReference>
<dbReference type="InterPro" id="IPR029150">
    <property type="entry name" value="dCache_3"/>
</dbReference>